<accession>A0AAD2JJ21</accession>
<sequence length="480" mass="54623">MSCIVMLPHGSPADIDTNEGANEVLRSCPTFLSTQIKRIKIIRLIPGLNSRQDLLDQLEHAHDAIRCFSRNVDRLLFREKLAEAESKCWLEFAIDEIKKITIKTSWIEQGTLDFDDYAALQSCHEMFSHQVPVSLAFKSDFFQALTQLLTARQGSTNAFPSNDECRSIIWIVDSAFTTCAEQLSWSKERVFRKLEKTGILEQALRCSTRTFPLGPDEKIDMFLKELLDELQSCPYVLSQCFKIGAPCGDILRAIIAEDDEANEVDPPVINRLHAISYLSDLTNETCNWCWDVESSECPLKMCSRCNKALYCSIECQNADWRPHHRQICVRTAADAKEVTAVQRLVNNYFNDHYRHILPKMVEECNSKSLTANKMVVEVDFMIQYDVIPAIHDDTPLFNIAPLQAYIDGTERPCFLIGCHNPDLQKDYLEKCVSILTESASSKSFNTCLFLVIFANLCIECVEVPMPKELWGNASIHDHAE</sequence>
<dbReference type="Gene3D" id="6.10.140.2220">
    <property type="match status" value="1"/>
</dbReference>
<dbReference type="PROSITE" id="PS01360">
    <property type="entry name" value="ZF_MYND_1"/>
    <property type="match status" value="1"/>
</dbReference>
<dbReference type="AlphaFoldDB" id="A0AAD2JJ21"/>
<keyword evidence="1" id="KW-0479">Metal-binding</keyword>
<comment type="caution">
    <text evidence="6">The sequence shown here is derived from an EMBL/GenBank/DDBJ whole genome shotgun (WGS) entry which is preliminary data.</text>
</comment>
<dbReference type="GO" id="GO:0008270">
    <property type="term" value="F:zinc ion binding"/>
    <property type="evidence" value="ECO:0007669"/>
    <property type="project" value="UniProtKB-KW"/>
</dbReference>
<dbReference type="EMBL" id="CAKOGP040001870">
    <property type="protein sequence ID" value="CAJ1954833.1"/>
    <property type="molecule type" value="Genomic_DNA"/>
</dbReference>
<evidence type="ECO:0000256" key="1">
    <source>
        <dbReference type="ARBA" id="ARBA00022723"/>
    </source>
</evidence>
<organism evidence="6 7">
    <name type="scientific">Cylindrotheca closterium</name>
    <dbReference type="NCBI Taxonomy" id="2856"/>
    <lineage>
        <taxon>Eukaryota</taxon>
        <taxon>Sar</taxon>
        <taxon>Stramenopiles</taxon>
        <taxon>Ochrophyta</taxon>
        <taxon>Bacillariophyta</taxon>
        <taxon>Bacillariophyceae</taxon>
        <taxon>Bacillariophycidae</taxon>
        <taxon>Bacillariales</taxon>
        <taxon>Bacillariaceae</taxon>
        <taxon>Cylindrotheca</taxon>
    </lineage>
</organism>
<dbReference type="Proteomes" id="UP001295423">
    <property type="component" value="Unassembled WGS sequence"/>
</dbReference>
<keyword evidence="3" id="KW-0862">Zinc</keyword>
<evidence type="ECO:0000313" key="6">
    <source>
        <dbReference type="EMBL" id="CAJ1954833.1"/>
    </source>
</evidence>
<keyword evidence="7" id="KW-1185">Reference proteome</keyword>
<protein>
    <recommendedName>
        <fullName evidence="5">MYND-type domain-containing protein</fullName>
    </recommendedName>
</protein>
<dbReference type="PROSITE" id="PS50865">
    <property type="entry name" value="ZF_MYND_2"/>
    <property type="match status" value="1"/>
</dbReference>
<reference evidence="6" key="1">
    <citation type="submission" date="2023-08" db="EMBL/GenBank/DDBJ databases">
        <authorList>
            <person name="Audoor S."/>
            <person name="Bilcke G."/>
        </authorList>
    </citation>
    <scope>NUCLEOTIDE SEQUENCE</scope>
</reference>
<keyword evidence="2 4" id="KW-0863">Zinc-finger</keyword>
<evidence type="ECO:0000259" key="5">
    <source>
        <dbReference type="PROSITE" id="PS50865"/>
    </source>
</evidence>
<dbReference type="SUPFAM" id="SSF144232">
    <property type="entry name" value="HIT/MYND zinc finger-like"/>
    <property type="match status" value="1"/>
</dbReference>
<dbReference type="Pfam" id="PF01753">
    <property type="entry name" value="zf-MYND"/>
    <property type="match status" value="1"/>
</dbReference>
<name>A0AAD2JJ21_9STRA</name>
<gene>
    <name evidence="6" type="ORF">CYCCA115_LOCUS15425</name>
</gene>
<evidence type="ECO:0000256" key="4">
    <source>
        <dbReference type="PROSITE-ProRule" id="PRU00134"/>
    </source>
</evidence>
<evidence type="ECO:0000256" key="2">
    <source>
        <dbReference type="ARBA" id="ARBA00022771"/>
    </source>
</evidence>
<proteinExistence type="predicted"/>
<dbReference type="InterPro" id="IPR002893">
    <property type="entry name" value="Znf_MYND"/>
</dbReference>
<feature type="domain" description="MYND-type" evidence="5">
    <location>
        <begin position="286"/>
        <end position="328"/>
    </location>
</feature>
<evidence type="ECO:0000256" key="3">
    <source>
        <dbReference type="ARBA" id="ARBA00022833"/>
    </source>
</evidence>
<evidence type="ECO:0000313" key="7">
    <source>
        <dbReference type="Proteomes" id="UP001295423"/>
    </source>
</evidence>